<feature type="region of interest" description="Disordered" evidence="1">
    <location>
        <begin position="1"/>
        <end position="44"/>
    </location>
</feature>
<reference evidence="2 3" key="1">
    <citation type="submission" date="2022-03" db="EMBL/GenBank/DDBJ databases">
        <title>Sinomonas sp. isolated from a soil.</title>
        <authorList>
            <person name="Han J."/>
            <person name="Kim D.-U."/>
        </authorList>
    </citation>
    <scope>NUCLEOTIDE SEQUENCE [LARGE SCALE GENOMIC DNA]</scope>
    <source>
        <strain evidence="2 3">5-5</strain>
    </source>
</reference>
<accession>A0ABS9TYU3</accession>
<gene>
    <name evidence="2" type="ORF">L0M17_06360</name>
</gene>
<feature type="compositionally biased region" description="Basic and acidic residues" evidence="1">
    <location>
        <begin position="1"/>
        <end position="35"/>
    </location>
</feature>
<protein>
    <submittedName>
        <fullName evidence="2">Uncharacterized protein</fullName>
    </submittedName>
</protein>
<dbReference type="Proteomes" id="UP001202922">
    <property type="component" value="Unassembled WGS sequence"/>
</dbReference>
<organism evidence="2 3">
    <name type="scientific">Sinomonas terrae</name>
    <dbReference type="NCBI Taxonomy" id="2908838"/>
    <lineage>
        <taxon>Bacteria</taxon>
        <taxon>Bacillati</taxon>
        <taxon>Actinomycetota</taxon>
        <taxon>Actinomycetes</taxon>
        <taxon>Micrococcales</taxon>
        <taxon>Micrococcaceae</taxon>
        <taxon>Sinomonas</taxon>
    </lineage>
</organism>
<evidence type="ECO:0000256" key="1">
    <source>
        <dbReference type="SAM" id="MobiDB-lite"/>
    </source>
</evidence>
<proteinExistence type="predicted"/>
<evidence type="ECO:0000313" key="2">
    <source>
        <dbReference type="EMBL" id="MCH6469611.1"/>
    </source>
</evidence>
<dbReference type="EMBL" id="JAKZBV010000001">
    <property type="protein sequence ID" value="MCH6469611.1"/>
    <property type="molecule type" value="Genomic_DNA"/>
</dbReference>
<comment type="caution">
    <text evidence="2">The sequence shown here is derived from an EMBL/GenBank/DDBJ whole genome shotgun (WGS) entry which is preliminary data.</text>
</comment>
<name>A0ABS9TYU3_9MICC</name>
<evidence type="ECO:0000313" key="3">
    <source>
        <dbReference type="Proteomes" id="UP001202922"/>
    </source>
</evidence>
<keyword evidence="3" id="KW-1185">Reference proteome</keyword>
<dbReference type="RefSeq" id="WP_241052996.1">
    <property type="nucleotide sequence ID" value="NZ_JAKZBV010000001.1"/>
</dbReference>
<sequence length="76" mass="8585">MSTEDERGAEARHGNAERRMQRLAEQKGLRLERSGTAEGQPTYWLMDPRTDSVVAGDPARRFGLSLEEVAEALRDR</sequence>